<accession>A0ACC0K4Z7</accession>
<reference evidence="1 2" key="1">
    <citation type="journal article" date="2022" name="Genome Biol. Evol.">
        <title>The Spruce Budworm Genome: Reconstructing the Evolutionary History of Antifreeze Proteins.</title>
        <authorList>
            <person name="Beliveau C."/>
            <person name="Gagne P."/>
            <person name="Picq S."/>
            <person name="Vernygora O."/>
            <person name="Keeling C.I."/>
            <person name="Pinkney K."/>
            <person name="Doucet D."/>
            <person name="Wen F."/>
            <person name="Johnston J.S."/>
            <person name="Maaroufi H."/>
            <person name="Boyle B."/>
            <person name="Laroche J."/>
            <person name="Dewar K."/>
            <person name="Juretic N."/>
            <person name="Blackburn G."/>
            <person name="Nisole A."/>
            <person name="Brunet B."/>
            <person name="Brandao M."/>
            <person name="Lumley L."/>
            <person name="Duan J."/>
            <person name="Quan G."/>
            <person name="Lucarotti C.J."/>
            <person name="Roe A.D."/>
            <person name="Sperling F.A.H."/>
            <person name="Levesque R.C."/>
            <person name="Cusson M."/>
        </authorList>
    </citation>
    <scope>NUCLEOTIDE SEQUENCE [LARGE SCALE GENOMIC DNA]</scope>
    <source>
        <strain evidence="1">Glfc:IPQL:Cfum</strain>
    </source>
</reference>
<protein>
    <submittedName>
        <fullName evidence="1">Uncharacterized protein</fullName>
    </submittedName>
</protein>
<evidence type="ECO:0000313" key="2">
    <source>
        <dbReference type="Proteomes" id="UP001064048"/>
    </source>
</evidence>
<evidence type="ECO:0000313" key="1">
    <source>
        <dbReference type="EMBL" id="KAI8431225.1"/>
    </source>
</evidence>
<name>A0ACC0K4Z7_CHOFU</name>
<sequence>MFFELHQLPQETLHMSLCSEGKYEQDWLPRSEQFLNHPPDSLDTVQTGESSVPEPESKQGTIRVFTSLTTLKVVGPCARSARIATTILLANPAVKQQCLHCCVSAWRVIKMTESSSFSSLLALVDSHLSKTSIQEQPEGTSHSLSDHIQIPKLSNHNGAQSDTKLSFSPGQRIGIPTFNFSTSPVNINNVLAEQVSNMLKAKELKRQQVEEELRLVEETRKLKLQEDSGVIDLMQALQTPFKPEPVKKNLSSASSTDSLFDPNFLDCNEEIAPMKTPEPLLPCTTDMSYILQQKIKRGKCSNFGKVLTSRVRPVAAPYLKEIVRSNIIRFKFDTPSPCDLIKEKLRKPTTYNTYNFNIFEMI</sequence>
<gene>
    <name evidence="1" type="ORF">MSG28_001262</name>
</gene>
<dbReference type="EMBL" id="CM046131">
    <property type="protein sequence ID" value="KAI8431225.1"/>
    <property type="molecule type" value="Genomic_DNA"/>
</dbReference>
<organism evidence="1 2">
    <name type="scientific">Choristoneura fumiferana</name>
    <name type="common">Spruce budworm moth</name>
    <name type="synonym">Archips fumiferana</name>
    <dbReference type="NCBI Taxonomy" id="7141"/>
    <lineage>
        <taxon>Eukaryota</taxon>
        <taxon>Metazoa</taxon>
        <taxon>Ecdysozoa</taxon>
        <taxon>Arthropoda</taxon>
        <taxon>Hexapoda</taxon>
        <taxon>Insecta</taxon>
        <taxon>Pterygota</taxon>
        <taxon>Neoptera</taxon>
        <taxon>Endopterygota</taxon>
        <taxon>Lepidoptera</taxon>
        <taxon>Glossata</taxon>
        <taxon>Ditrysia</taxon>
        <taxon>Tortricoidea</taxon>
        <taxon>Tortricidae</taxon>
        <taxon>Tortricinae</taxon>
        <taxon>Choristoneura</taxon>
    </lineage>
</organism>
<dbReference type="Proteomes" id="UP001064048">
    <property type="component" value="Chromosome Z"/>
</dbReference>
<keyword evidence="2" id="KW-1185">Reference proteome</keyword>
<comment type="caution">
    <text evidence="1">The sequence shown here is derived from an EMBL/GenBank/DDBJ whole genome shotgun (WGS) entry which is preliminary data.</text>
</comment>
<proteinExistence type="predicted"/>